<name>A0A812R035_SYMPI</name>
<gene>
    <name evidence="1" type="primary">iksA</name>
    <name evidence="1" type="ORF">SPIL2461_LOCUS10149</name>
</gene>
<dbReference type="Proteomes" id="UP000649617">
    <property type="component" value="Unassembled WGS sequence"/>
</dbReference>
<comment type="caution">
    <text evidence="1">The sequence shown here is derived from an EMBL/GenBank/DDBJ whole genome shotgun (WGS) entry which is preliminary data.</text>
</comment>
<evidence type="ECO:0000313" key="2">
    <source>
        <dbReference type="Proteomes" id="UP000649617"/>
    </source>
</evidence>
<proteinExistence type="predicted"/>
<sequence>MSRANSIDFLDSSGWPLSHESVLKHLYPPHGPGRQAAYVADDPMRPLADVGLEGYGYGEVAQELSVTAIGYHTTLLLELVSLWKEFLSEQKFRFAIHVLEPGLGDAVQAGWGKEGHAANLQASFSVDRGWNPIEQDPAAFLEDFKLLFGGHSKASADDVVDGTDLRIERADVFLCTEPAFLCNVLGKTFLDRPLIGYFANPLTAYLPAAAAQGWLADFLSLTRDDLPGRHAPFLAVANTRFLAEQIRFQTGAQRILAARPLAAYMGPKRGPAAPGQVVVVRQPSMFWNAACILNTLARLNIQDLSTKGGLLKASELRFLPSEELPDASSEAIASFEAAVIYPYDVSQMRLYELYALSVPLFVPANPQLASYIYRGLTSIEDFDHKLPSAGGGAGSDPHSPHLDYNPFDRSDWRGVDAWTQLTHWVTLPHLLRFACSSVIRA</sequence>
<protein>
    <submittedName>
        <fullName evidence="1">IksA protein</fullName>
    </submittedName>
</protein>
<dbReference type="OrthoDB" id="408130at2759"/>
<dbReference type="AlphaFoldDB" id="A0A812R035"/>
<accession>A0A812R035</accession>
<dbReference type="EMBL" id="CAJNIZ010018557">
    <property type="protein sequence ID" value="CAE7411864.1"/>
    <property type="molecule type" value="Genomic_DNA"/>
</dbReference>
<reference evidence="1" key="1">
    <citation type="submission" date="2021-02" db="EMBL/GenBank/DDBJ databases">
        <authorList>
            <person name="Dougan E. K."/>
            <person name="Rhodes N."/>
            <person name="Thang M."/>
            <person name="Chan C."/>
        </authorList>
    </citation>
    <scope>NUCLEOTIDE SEQUENCE</scope>
</reference>
<organism evidence="1 2">
    <name type="scientific">Symbiodinium pilosum</name>
    <name type="common">Dinoflagellate</name>
    <dbReference type="NCBI Taxonomy" id="2952"/>
    <lineage>
        <taxon>Eukaryota</taxon>
        <taxon>Sar</taxon>
        <taxon>Alveolata</taxon>
        <taxon>Dinophyceae</taxon>
        <taxon>Suessiales</taxon>
        <taxon>Symbiodiniaceae</taxon>
        <taxon>Symbiodinium</taxon>
    </lineage>
</organism>
<keyword evidence="2" id="KW-1185">Reference proteome</keyword>
<evidence type="ECO:0000313" key="1">
    <source>
        <dbReference type="EMBL" id="CAE7411864.1"/>
    </source>
</evidence>